<evidence type="ECO:0008006" key="4">
    <source>
        <dbReference type="Google" id="ProtNLM"/>
    </source>
</evidence>
<feature type="region of interest" description="Disordered" evidence="1">
    <location>
        <begin position="40"/>
        <end position="70"/>
    </location>
</feature>
<reference evidence="3" key="1">
    <citation type="journal article" date="2019" name="Int. J. Syst. Evol. Microbiol.">
        <title>The Global Catalogue of Microorganisms (GCM) 10K type strain sequencing project: providing services to taxonomists for standard genome sequencing and annotation.</title>
        <authorList>
            <consortium name="The Broad Institute Genomics Platform"/>
            <consortium name="The Broad Institute Genome Sequencing Center for Infectious Disease"/>
            <person name="Wu L."/>
            <person name="Ma J."/>
        </authorList>
    </citation>
    <scope>NUCLEOTIDE SEQUENCE [LARGE SCALE GENOMIC DNA]</scope>
    <source>
        <strain evidence="3">NBRC 100033</strain>
    </source>
</reference>
<dbReference type="Proteomes" id="UP001156682">
    <property type="component" value="Unassembled WGS sequence"/>
</dbReference>
<organism evidence="2 3">
    <name type="scientific">Marinospirillum insulare</name>
    <dbReference type="NCBI Taxonomy" id="217169"/>
    <lineage>
        <taxon>Bacteria</taxon>
        <taxon>Pseudomonadati</taxon>
        <taxon>Pseudomonadota</taxon>
        <taxon>Gammaproteobacteria</taxon>
        <taxon>Oceanospirillales</taxon>
        <taxon>Oceanospirillaceae</taxon>
        <taxon>Marinospirillum</taxon>
    </lineage>
</organism>
<accession>A0ABQ5ZX96</accession>
<protein>
    <recommendedName>
        <fullName evidence="4">Outer membrane protein assembly factor BamC</fullName>
    </recommendedName>
</protein>
<dbReference type="InterPro" id="IPR010653">
    <property type="entry name" value="NlpB/DapX"/>
</dbReference>
<dbReference type="RefSeq" id="WP_027849953.1">
    <property type="nucleotide sequence ID" value="NZ_BSOR01000016.1"/>
</dbReference>
<dbReference type="PROSITE" id="PS51257">
    <property type="entry name" value="PROKAR_LIPOPROTEIN"/>
    <property type="match status" value="1"/>
</dbReference>
<gene>
    <name evidence="2" type="ORF">GCM10007878_10620</name>
</gene>
<comment type="caution">
    <text evidence="2">The sequence shown here is derived from an EMBL/GenBank/DDBJ whole genome shotgun (WGS) entry which is preliminary data.</text>
</comment>
<evidence type="ECO:0000313" key="2">
    <source>
        <dbReference type="EMBL" id="GLR63627.1"/>
    </source>
</evidence>
<keyword evidence="3" id="KW-1185">Reference proteome</keyword>
<dbReference type="InterPro" id="IPR042268">
    <property type="entry name" value="BamC_C"/>
</dbReference>
<proteinExistence type="predicted"/>
<name>A0ABQ5ZX96_9GAMM</name>
<evidence type="ECO:0000313" key="3">
    <source>
        <dbReference type="Proteomes" id="UP001156682"/>
    </source>
</evidence>
<dbReference type="Gene3D" id="3.30.310.170">
    <property type="entry name" value="Outer membrane protein assembly factor BamC"/>
    <property type="match status" value="1"/>
</dbReference>
<sequence length="328" mass="37355">MNLGKLSLPLVMVVGLIAGCSSSEYRDRNTDYHEAEAVKNDLPASYPEQDAMPISKANRSSGAAKDSVPRPEPLRVMEEGEGLVIERADDEGAWLLVMRSPSEVWTSLRAFAETRDIPLVSASPRRGELTLASDPESRLPAQNINLRQGVRRGTSEIRLHSYEAGRNLPWNDYDRSRLKSMAEFLTASLSESSTSVSLQAQSLQDNQLVRLIDRDTRQVLVLQLEFDRAWAELVNLLDEEFTDDYQKLEDLNRSEGRLYIRYVPKDQRPAGFFARLFSRGPKASEHHYQLFLSEYHQELDLILENKPGKAAPQDIELELLTWLERQLR</sequence>
<evidence type="ECO:0000256" key="1">
    <source>
        <dbReference type="SAM" id="MobiDB-lite"/>
    </source>
</evidence>
<dbReference type="EMBL" id="BSOR01000016">
    <property type="protein sequence ID" value="GLR63627.1"/>
    <property type="molecule type" value="Genomic_DNA"/>
</dbReference>
<dbReference type="Pfam" id="PF06804">
    <property type="entry name" value="Lipoprotein_18"/>
    <property type="match status" value="1"/>
</dbReference>